<accession>A0A392RBK9</accession>
<keyword evidence="2" id="KW-1185">Reference proteome</keyword>
<organism evidence="1 2">
    <name type="scientific">Trifolium medium</name>
    <dbReference type="NCBI Taxonomy" id="97028"/>
    <lineage>
        <taxon>Eukaryota</taxon>
        <taxon>Viridiplantae</taxon>
        <taxon>Streptophyta</taxon>
        <taxon>Embryophyta</taxon>
        <taxon>Tracheophyta</taxon>
        <taxon>Spermatophyta</taxon>
        <taxon>Magnoliopsida</taxon>
        <taxon>eudicotyledons</taxon>
        <taxon>Gunneridae</taxon>
        <taxon>Pentapetalae</taxon>
        <taxon>rosids</taxon>
        <taxon>fabids</taxon>
        <taxon>Fabales</taxon>
        <taxon>Fabaceae</taxon>
        <taxon>Papilionoideae</taxon>
        <taxon>50 kb inversion clade</taxon>
        <taxon>NPAAA clade</taxon>
        <taxon>Hologalegina</taxon>
        <taxon>IRL clade</taxon>
        <taxon>Trifolieae</taxon>
        <taxon>Trifolium</taxon>
    </lineage>
</organism>
<name>A0A392RBK9_9FABA</name>
<reference evidence="1 2" key="1">
    <citation type="journal article" date="2018" name="Front. Plant Sci.">
        <title>Red Clover (Trifolium pratense) and Zigzag Clover (T. medium) - A Picture of Genomic Similarities and Differences.</title>
        <authorList>
            <person name="Dluhosova J."/>
            <person name="Istvanek J."/>
            <person name="Nedelnik J."/>
            <person name="Repkova J."/>
        </authorList>
    </citation>
    <scope>NUCLEOTIDE SEQUENCE [LARGE SCALE GENOMIC DNA]</scope>
    <source>
        <strain evidence="2">cv. 10/8</strain>
        <tissue evidence="1">Leaf</tissue>
    </source>
</reference>
<evidence type="ECO:0000313" key="1">
    <source>
        <dbReference type="EMBL" id="MCI34003.1"/>
    </source>
</evidence>
<dbReference type="Proteomes" id="UP000265520">
    <property type="component" value="Unassembled WGS sequence"/>
</dbReference>
<dbReference type="EMBL" id="LXQA010209326">
    <property type="protein sequence ID" value="MCI34003.1"/>
    <property type="molecule type" value="Genomic_DNA"/>
</dbReference>
<evidence type="ECO:0000313" key="2">
    <source>
        <dbReference type="Proteomes" id="UP000265520"/>
    </source>
</evidence>
<dbReference type="AlphaFoldDB" id="A0A392RBK9"/>
<sequence length="122" mass="14133">GFEVECGNLVEKANECGKLVEIEMEHHAMVVEQEKLKNKTKGMRRVNCVDLYVTLESLPMEVKEVNHVPKKSYFSPRWKSACSKSLVVGGWEHVLLYAKFMEFLTNKRKKKDDAFLLSFRPP</sequence>
<feature type="non-terminal residue" evidence="1">
    <location>
        <position position="1"/>
    </location>
</feature>
<comment type="caution">
    <text evidence="1">The sequence shown here is derived from an EMBL/GenBank/DDBJ whole genome shotgun (WGS) entry which is preliminary data.</text>
</comment>
<proteinExistence type="predicted"/>
<protein>
    <submittedName>
        <fullName evidence="1">Uncharacterized protein</fullName>
    </submittedName>
</protein>